<organism evidence="2 3">
    <name type="scientific">Larkinella punicea</name>
    <dbReference type="NCBI Taxonomy" id="2315727"/>
    <lineage>
        <taxon>Bacteria</taxon>
        <taxon>Pseudomonadati</taxon>
        <taxon>Bacteroidota</taxon>
        <taxon>Cytophagia</taxon>
        <taxon>Cytophagales</taxon>
        <taxon>Spirosomataceae</taxon>
        <taxon>Larkinella</taxon>
    </lineage>
</organism>
<keyword evidence="1" id="KW-0472">Membrane</keyword>
<feature type="transmembrane region" description="Helical" evidence="1">
    <location>
        <begin position="138"/>
        <end position="159"/>
    </location>
</feature>
<feature type="transmembrane region" description="Helical" evidence="1">
    <location>
        <begin position="183"/>
        <end position="210"/>
    </location>
</feature>
<dbReference type="AlphaFoldDB" id="A0A368JIT5"/>
<feature type="transmembrane region" description="Helical" evidence="1">
    <location>
        <begin position="111"/>
        <end position="131"/>
    </location>
</feature>
<feature type="transmembrane region" description="Helical" evidence="1">
    <location>
        <begin position="37"/>
        <end position="59"/>
    </location>
</feature>
<dbReference type="EMBL" id="QOWE01000023">
    <property type="protein sequence ID" value="RCR66966.1"/>
    <property type="molecule type" value="Genomic_DNA"/>
</dbReference>
<proteinExistence type="predicted"/>
<reference evidence="2 3" key="1">
    <citation type="submission" date="2018-07" db="EMBL/GenBank/DDBJ databases">
        <title>Genome analysis of Larkinella rosea.</title>
        <authorList>
            <person name="Zhou Z."/>
            <person name="Wang G."/>
        </authorList>
    </citation>
    <scope>NUCLEOTIDE SEQUENCE [LARGE SCALE GENOMIC DNA]</scope>
    <source>
        <strain evidence="3">zzj9</strain>
    </source>
</reference>
<protein>
    <recommendedName>
        <fullName evidence="4">DUF2029 domain-containing protein</fullName>
    </recommendedName>
</protein>
<feature type="transmembrane region" description="Helical" evidence="1">
    <location>
        <begin position="272"/>
        <end position="291"/>
    </location>
</feature>
<evidence type="ECO:0000313" key="3">
    <source>
        <dbReference type="Proteomes" id="UP000253383"/>
    </source>
</evidence>
<comment type="caution">
    <text evidence="2">The sequence shown here is derived from an EMBL/GenBank/DDBJ whole genome shotgun (WGS) entry which is preliminary data.</text>
</comment>
<dbReference type="OrthoDB" id="934589at2"/>
<keyword evidence="3" id="KW-1185">Reference proteome</keyword>
<feature type="transmembrane region" description="Helical" evidence="1">
    <location>
        <begin position="6"/>
        <end position="25"/>
    </location>
</feature>
<feature type="transmembrane region" description="Helical" evidence="1">
    <location>
        <begin position="217"/>
        <end position="236"/>
    </location>
</feature>
<dbReference type="RefSeq" id="WP_114408713.1">
    <property type="nucleotide sequence ID" value="NZ_QOWE01000023.1"/>
</dbReference>
<keyword evidence="1" id="KW-1133">Transmembrane helix</keyword>
<gene>
    <name evidence="2" type="ORF">DUE52_24525</name>
</gene>
<feature type="transmembrane region" description="Helical" evidence="1">
    <location>
        <begin position="383"/>
        <end position="403"/>
    </location>
</feature>
<keyword evidence="1" id="KW-0812">Transmembrane</keyword>
<sequence>MSVLFLKIAIALAGSLVTIGVVRFRKTIDQVSMRQQGPILLTVFVLLRILPFIVVYMLMGQKSGSDIPVFYDAALQAMQGKVVYRDFWTPYSPLFPYVTTLLLPFWNSPNAIVLLMILMEGVALWLTWRAYRTEIRGLFLRMLTYLTLVGPMVLCVLGGQEDIWMWLFGALSVLVWQRTNDSLWIGVVLALALIFTKALPVLLVIPLLFLVEKPVRYIIGLAITGLPALGILVALVGTKFTTPMSIAELPFAPNLWTVLSPITGDFRSYSSLLLWGGVGLTVIVTTLGAMILKQRMSYAKALPVLWTLCFCFMMFIHKNSFSNYAFIFLMPMLLNTVDLRSRRQVAVLILFNALVVIQPSYWWRMGNPIFTQWSDLTSMANLIEYAMELTIMGCLVYFLHHLYQMISHNQFQHANTPAEFPTTR</sequence>
<evidence type="ECO:0000256" key="1">
    <source>
        <dbReference type="SAM" id="Phobius"/>
    </source>
</evidence>
<feature type="transmembrane region" description="Helical" evidence="1">
    <location>
        <begin position="345"/>
        <end position="363"/>
    </location>
</feature>
<evidence type="ECO:0008006" key="4">
    <source>
        <dbReference type="Google" id="ProtNLM"/>
    </source>
</evidence>
<dbReference type="Proteomes" id="UP000253383">
    <property type="component" value="Unassembled WGS sequence"/>
</dbReference>
<name>A0A368JIT5_9BACT</name>
<feature type="transmembrane region" description="Helical" evidence="1">
    <location>
        <begin position="298"/>
        <end position="315"/>
    </location>
</feature>
<accession>A0A368JIT5</accession>
<evidence type="ECO:0000313" key="2">
    <source>
        <dbReference type="EMBL" id="RCR66966.1"/>
    </source>
</evidence>